<feature type="binding site" evidence="5">
    <location>
        <position position="344"/>
    </location>
    <ligand>
        <name>substrate</name>
    </ligand>
</feature>
<dbReference type="AlphaFoldDB" id="A0AAN9A0E9"/>
<feature type="binding site" evidence="5">
    <location>
        <position position="274"/>
    </location>
    <ligand>
        <name>a divalent metal cation</name>
        <dbReference type="ChEBI" id="CHEBI:60240"/>
        <label>2</label>
        <note>catalytic</note>
    </ligand>
</feature>
<feature type="binding site" evidence="5">
    <location>
        <position position="274"/>
    </location>
    <ligand>
        <name>a divalent metal cation</name>
        <dbReference type="ChEBI" id="CHEBI:60240"/>
        <label>1</label>
    </ligand>
</feature>
<feature type="binding site" evidence="5">
    <location>
        <position position="263"/>
    </location>
    <ligand>
        <name>a divalent metal cation</name>
        <dbReference type="ChEBI" id="CHEBI:60240"/>
        <label>1</label>
    </ligand>
</feature>
<dbReference type="InterPro" id="IPR001714">
    <property type="entry name" value="Pept_M24_MAP"/>
</dbReference>
<dbReference type="CDD" id="cd01086">
    <property type="entry name" value="MetAP1"/>
    <property type="match status" value="1"/>
</dbReference>
<comment type="similarity">
    <text evidence="5">Belongs to the peptidase M24A family. Methionine aminopeptidase type 1 subfamily.</text>
</comment>
<dbReference type="GO" id="GO:0046872">
    <property type="term" value="F:metal ion binding"/>
    <property type="evidence" value="ECO:0007669"/>
    <property type="project" value="UniProtKB-UniRule"/>
</dbReference>
<dbReference type="HAMAP" id="MF_01974">
    <property type="entry name" value="MetAP_1"/>
    <property type="match status" value="1"/>
</dbReference>
<evidence type="ECO:0000256" key="4">
    <source>
        <dbReference type="ARBA" id="ARBA00022801"/>
    </source>
</evidence>
<evidence type="ECO:0000256" key="5">
    <source>
        <dbReference type="HAMAP-Rule" id="MF_03174"/>
    </source>
</evidence>
<feature type="binding site" evidence="5">
    <location>
        <position position="369"/>
    </location>
    <ligand>
        <name>a divalent metal cation</name>
        <dbReference type="ChEBI" id="CHEBI:60240"/>
        <label>2</label>
        <note>catalytic</note>
    </ligand>
</feature>
<dbReference type="NCBIfam" id="TIGR00500">
    <property type="entry name" value="met_pdase_I"/>
    <property type="match status" value="1"/>
</dbReference>
<comment type="function">
    <text evidence="6">Cotranslationally removes the N-terminal methionine from nascent proteins. The N-terminal methionine is often cleaved when the second residue in the primary sequence is small and uncharged (Met-Ala-, Cys, Gly, Pro, Ser, Thr, or Val).</text>
</comment>
<dbReference type="PANTHER" id="PTHR43330:SF8">
    <property type="entry name" value="METHIONINE AMINOPEPTIDASE 1D, MITOCHONDRIAL"/>
    <property type="match status" value="1"/>
</dbReference>
<comment type="cofactor">
    <cofactor evidence="5">
        <name>Co(2+)</name>
        <dbReference type="ChEBI" id="CHEBI:48828"/>
    </cofactor>
    <cofactor evidence="5">
        <name>Zn(2+)</name>
        <dbReference type="ChEBI" id="CHEBI:29105"/>
    </cofactor>
    <cofactor evidence="5">
        <name>Mn(2+)</name>
        <dbReference type="ChEBI" id="CHEBI:29035"/>
    </cofactor>
    <cofactor evidence="5">
        <name>Fe(2+)</name>
        <dbReference type="ChEBI" id="CHEBI:29033"/>
    </cofactor>
    <text evidence="5">Binds 2 divalent metal cations per subunit. Has a high-affinity and a low affinity metal-binding site. The true nature of the physiological cofactor is under debate. The enzyme is active with cobalt, zinc, manganese or divalent iron ions. Most likely, methionine aminopeptidases function as mononuclear Fe(2+)-metalloproteases under physiological conditions, and the catalytically relevant metal-binding site has been assigned to the histidine-containing high-affinity site.</text>
</comment>
<dbReference type="Pfam" id="PF00557">
    <property type="entry name" value="Peptidase_M24"/>
    <property type="match status" value="1"/>
</dbReference>
<reference evidence="8 9" key="1">
    <citation type="submission" date="2023-11" db="EMBL/GenBank/DDBJ databases">
        <title>Halocaridina rubra genome assembly.</title>
        <authorList>
            <person name="Smith C."/>
        </authorList>
    </citation>
    <scope>NUCLEOTIDE SEQUENCE [LARGE SCALE GENOMIC DNA]</scope>
    <source>
        <strain evidence="8">EP-1</strain>
        <tissue evidence="8">Whole</tissue>
    </source>
</reference>
<feature type="binding site" evidence="5">
    <location>
        <position position="337"/>
    </location>
    <ligand>
        <name>a divalent metal cation</name>
        <dbReference type="ChEBI" id="CHEBI:60240"/>
        <label>2</label>
        <note>catalytic</note>
    </ligand>
</feature>
<dbReference type="InterPro" id="IPR002467">
    <property type="entry name" value="Pept_M24A_MAP1"/>
</dbReference>
<feature type="binding site" evidence="5">
    <location>
        <position position="400"/>
    </location>
    <ligand>
        <name>a divalent metal cation</name>
        <dbReference type="ChEBI" id="CHEBI:60240"/>
        <label>2</label>
        <note>catalytic</note>
    </ligand>
</feature>
<keyword evidence="2 5" id="KW-0645">Protease</keyword>
<keyword evidence="1 5" id="KW-0031">Aminopeptidase</keyword>
<protein>
    <recommendedName>
        <fullName evidence="6">Methionine aminopeptidase</fullName>
        <ecNumber evidence="6">3.4.11.18</ecNumber>
    </recommendedName>
</protein>
<dbReference type="InterPro" id="IPR036005">
    <property type="entry name" value="Creatinase/aminopeptidase-like"/>
</dbReference>
<comment type="caution">
    <text evidence="8">The sequence shown here is derived from an EMBL/GenBank/DDBJ whole genome shotgun (WGS) entry which is preliminary data.</text>
</comment>
<evidence type="ECO:0000256" key="1">
    <source>
        <dbReference type="ARBA" id="ARBA00022438"/>
    </source>
</evidence>
<name>A0AAN9A0E9_HALRR</name>
<dbReference type="SUPFAM" id="SSF55920">
    <property type="entry name" value="Creatinase/aminopeptidase"/>
    <property type="match status" value="1"/>
</dbReference>
<dbReference type="PRINTS" id="PR00599">
    <property type="entry name" value="MAPEPTIDASE"/>
</dbReference>
<organism evidence="8 9">
    <name type="scientific">Halocaridina rubra</name>
    <name type="common">Hawaiian red shrimp</name>
    <dbReference type="NCBI Taxonomy" id="373956"/>
    <lineage>
        <taxon>Eukaryota</taxon>
        <taxon>Metazoa</taxon>
        <taxon>Ecdysozoa</taxon>
        <taxon>Arthropoda</taxon>
        <taxon>Crustacea</taxon>
        <taxon>Multicrustacea</taxon>
        <taxon>Malacostraca</taxon>
        <taxon>Eumalacostraca</taxon>
        <taxon>Eucarida</taxon>
        <taxon>Decapoda</taxon>
        <taxon>Pleocyemata</taxon>
        <taxon>Caridea</taxon>
        <taxon>Atyoidea</taxon>
        <taxon>Atyidae</taxon>
        <taxon>Halocaridina</taxon>
    </lineage>
</organism>
<comment type="catalytic activity">
    <reaction evidence="5 6">
        <text>Release of N-terminal amino acids, preferentially methionine, from peptides and arylamides.</text>
        <dbReference type="EC" id="3.4.11.18"/>
    </reaction>
</comment>
<dbReference type="Proteomes" id="UP001381693">
    <property type="component" value="Unassembled WGS sequence"/>
</dbReference>
<evidence type="ECO:0000256" key="6">
    <source>
        <dbReference type="RuleBase" id="RU003653"/>
    </source>
</evidence>
<dbReference type="GO" id="GO:0006508">
    <property type="term" value="P:proteolysis"/>
    <property type="evidence" value="ECO:0007669"/>
    <property type="project" value="UniProtKB-KW"/>
</dbReference>
<feature type="binding site" evidence="5">
    <location>
        <position position="246"/>
    </location>
    <ligand>
        <name>substrate</name>
    </ligand>
</feature>
<dbReference type="GO" id="GO:0070006">
    <property type="term" value="F:metalloaminopeptidase activity"/>
    <property type="evidence" value="ECO:0007669"/>
    <property type="project" value="UniProtKB-UniRule"/>
</dbReference>
<dbReference type="GO" id="GO:0004239">
    <property type="term" value="F:initiator methionyl aminopeptidase activity"/>
    <property type="evidence" value="ECO:0007669"/>
    <property type="project" value="UniProtKB-UniRule"/>
</dbReference>
<evidence type="ECO:0000256" key="3">
    <source>
        <dbReference type="ARBA" id="ARBA00022723"/>
    </source>
</evidence>
<feature type="domain" description="Peptidase M24" evidence="7">
    <location>
        <begin position="181"/>
        <end position="407"/>
    </location>
</feature>
<proteinExistence type="inferred from homology"/>
<evidence type="ECO:0000313" key="8">
    <source>
        <dbReference type="EMBL" id="KAK7075651.1"/>
    </source>
</evidence>
<keyword evidence="3 5" id="KW-0479">Metal-binding</keyword>
<dbReference type="PANTHER" id="PTHR43330">
    <property type="entry name" value="METHIONINE AMINOPEPTIDASE"/>
    <property type="match status" value="1"/>
</dbReference>
<dbReference type="Gene3D" id="3.90.230.10">
    <property type="entry name" value="Creatinase/methionine aminopeptidase superfamily"/>
    <property type="match status" value="1"/>
</dbReference>
<evidence type="ECO:0000313" key="9">
    <source>
        <dbReference type="Proteomes" id="UP001381693"/>
    </source>
</evidence>
<dbReference type="InterPro" id="IPR000994">
    <property type="entry name" value="Pept_M24"/>
</dbReference>
<accession>A0AAN9A0E9</accession>
<keyword evidence="9" id="KW-1185">Reference proteome</keyword>
<gene>
    <name evidence="8" type="primary">METAP1D</name>
    <name evidence="8" type="ORF">SK128_004641</name>
</gene>
<keyword evidence="4 5" id="KW-0378">Hydrolase</keyword>
<sequence length="417" mass="46794">MQSMLKLPTALLFRKCDKAKTGKLPLRCPCLTECKFLNTQSTKSTFWTPYNSYSFIKALCSMEKRRAKSVYHIQTSSYSRALTRRKNLKQFVSSCYLVTSHNNFSLQMPSLASTLYEHTRSFWSFHKKRDFGDYAVIDRVGEVCKSCSVPAYIQYPPYADTGKPTQGPSGPEVKASWQVDSVRESCRIARSILNAVEENLKVGMTTEAIDAMLHQRIIDCGAYPSPLNYHGFPKSVCTSVNNVACHGIPDDRRLVNGDIISVDVTVYYNGYHGDCCETYLIGNVDDCGRHLVRAAKRCRDEAISICRPGMPFSAIGAKIEEIAKEEKITVVPCFVGHGIGKYFHGPPDIYHCYNDYPGTMEEGMTFTIEPIVAQGSEEVLILEDGWTAVMLDNGRAAQFEHTIHITKSAHEILTDYC</sequence>
<dbReference type="EMBL" id="JAXCGZ010010304">
    <property type="protein sequence ID" value="KAK7075651.1"/>
    <property type="molecule type" value="Genomic_DNA"/>
</dbReference>
<evidence type="ECO:0000259" key="7">
    <source>
        <dbReference type="Pfam" id="PF00557"/>
    </source>
</evidence>
<feature type="binding site" evidence="5">
    <location>
        <position position="400"/>
    </location>
    <ligand>
        <name>a divalent metal cation</name>
        <dbReference type="ChEBI" id="CHEBI:60240"/>
        <label>1</label>
    </ligand>
</feature>
<dbReference type="EC" id="3.4.11.18" evidence="6"/>
<evidence type="ECO:0000256" key="2">
    <source>
        <dbReference type="ARBA" id="ARBA00022670"/>
    </source>
</evidence>